<evidence type="ECO:0000256" key="5">
    <source>
        <dbReference type="PROSITE-ProRule" id="PRU00221"/>
    </source>
</evidence>
<dbReference type="Pfam" id="PF00400">
    <property type="entry name" value="WD40"/>
    <property type="match status" value="2"/>
</dbReference>
<evidence type="ECO:0000259" key="6">
    <source>
        <dbReference type="Pfam" id="PF12265"/>
    </source>
</evidence>
<dbReference type="SUPFAM" id="SSF50978">
    <property type="entry name" value="WD40 repeat-like"/>
    <property type="match status" value="1"/>
</dbReference>
<dbReference type="InterPro" id="IPR019775">
    <property type="entry name" value="WD40_repeat_CS"/>
</dbReference>
<dbReference type="InterPro" id="IPR036322">
    <property type="entry name" value="WD40_repeat_dom_sf"/>
</dbReference>
<dbReference type="AlphaFoldDB" id="A0AAV4LZ83"/>
<dbReference type="GO" id="GO:0005730">
    <property type="term" value="C:nucleolus"/>
    <property type="evidence" value="ECO:0007669"/>
    <property type="project" value="TreeGrafter"/>
</dbReference>
<dbReference type="RefSeq" id="XP_067715893.1">
    <property type="nucleotide sequence ID" value="XM_067859792.1"/>
</dbReference>
<sequence>MSLRDTGHLHVAGTGTSGLRALSLAQLLDRVPRIPETGNAVAVRHEQVARCAPDLAYVQRRRNVAAVDEDGHVVGHVAARQLSAAEGFLAFDVENPDAVVVAAGEAEAVSHRNGEYWAAVQRQSANDVEVGGVLVEAEELRVPVILGDNERLGLPHVFDPADLVVENLMQDLGAAVRNVVFCQRSTRARQAFPAAARSPRNSSPLRRALIETKSPRNVLYHSVKRKLLLRCTEQRREERSIVYAVSSRMCRLPDADEGGDSSPVHVSSKVHHRGHPQLDACSFYISSVAEMTDEDMSGSMDASDDVELVDEGTETVDEVNSSTKTAPLVWTKDIRPLREDEVLEVAPGCYDMLHRISVDWPCLSFDILADELGACRVTFPHECYVIAGTQPDEKSKKDAAVHVMKWSNLSNNEAMDDSEDESDDESGCVLRCSSLRHPGIVNRIRCCPQSNRLVSTMADTGKVHIWDIGAQRARLDKDAAEHRIEKGTPIYTCDVHTEEGYAVAWSPMVTGALATGDCAGAIVLWNPEEAAWRHVKYCKAPQSIEDIQWSPKDAHIFASACCDGYVRIHDTRVQKDPVNCILVCEGTITDVNTIAWNPNQTNLLATGDETGAGTVYDLRFCESHVAKLSWHKEAITSVAWHPTDPAVCMLSSRDDSVSLWDLSVESESPPEQSQTEQNIPQQLMFLHMGQTEITEVMFHRQIPGVAVSTSADGFNVFKCINID</sequence>
<keyword evidence="2 5" id="KW-0853">WD repeat</keyword>
<keyword evidence="3" id="KW-0677">Repeat</keyword>
<dbReference type="SMART" id="SM00320">
    <property type="entry name" value="WD40"/>
    <property type="match status" value="5"/>
</dbReference>
<dbReference type="InterPro" id="IPR015943">
    <property type="entry name" value="WD40/YVTN_repeat-like_dom_sf"/>
</dbReference>
<dbReference type="Proteomes" id="UP001497744">
    <property type="component" value="Unassembled WGS sequence"/>
</dbReference>
<dbReference type="PROSITE" id="PS50294">
    <property type="entry name" value="WD_REPEATS_REGION"/>
    <property type="match status" value="1"/>
</dbReference>
<accession>A0AAV4LZ83</accession>
<gene>
    <name evidence="7" type="ORF">BcabD6B2_32590</name>
</gene>
<evidence type="ECO:0000313" key="7">
    <source>
        <dbReference type="EMBL" id="GIX63824.1"/>
    </source>
</evidence>
<evidence type="ECO:0000256" key="4">
    <source>
        <dbReference type="ARBA" id="ARBA00023242"/>
    </source>
</evidence>
<dbReference type="EMBL" id="BPLF01000002">
    <property type="protein sequence ID" value="GIX63824.1"/>
    <property type="molecule type" value="Genomic_DNA"/>
</dbReference>
<evidence type="ECO:0000313" key="8">
    <source>
        <dbReference type="Proteomes" id="UP001497744"/>
    </source>
</evidence>
<dbReference type="GO" id="GO:0042254">
    <property type="term" value="P:ribosome biogenesis"/>
    <property type="evidence" value="ECO:0007669"/>
    <property type="project" value="TreeGrafter"/>
</dbReference>
<organism evidence="7 8">
    <name type="scientific">Babesia caballi</name>
    <dbReference type="NCBI Taxonomy" id="5871"/>
    <lineage>
        <taxon>Eukaryota</taxon>
        <taxon>Sar</taxon>
        <taxon>Alveolata</taxon>
        <taxon>Apicomplexa</taxon>
        <taxon>Aconoidasida</taxon>
        <taxon>Piroplasmida</taxon>
        <taxon>Babesiidae</taxon>
        <taxon>Babesia</taxon>
    </lineage>
</organism>
<dbReference type="Pfam" id="PF12265">
    <property type="entry name" value="CAF1C_H4-bd"/>
    <property type="match status" value="1"/>
</dbReference>
<dbReference type="PROSITE" id="PS50082">
    <property type="entry name" value="WD_REPEATS_2"/>
    <property type="match status" value="1"/>
</dbReference>
<feature type="repeat" description="WD" evidence="5">
    <location>
        <begin position="628"/>
        <end position="663"/>
    </location>
</feature>
<dbReference type="InterPro" id="IPR051972">
    <property type="entry name" value="Glutamate-rich_WD_repeat"/>
</dbReference>
<keyword evidence="4" id="KW-0539">Nucleus</keyword>
<protein>
    <submittedName>
        <fullName evidence="7">Glutamate-rich WD repeat-containing protein 1</fullName>
    </submittedName>
</protein>
<dbReference type="PROSITE" id="PS00678">
    <property type="entry name" value="WD_REPEATS_1"/>
    <property type="match status" value="1"/>
</dbReference>
<dbReference type="InterPro" id="IPR022052">
    <property type="entry name" value="Histone-bd_RBBP4-like_N"/>
</dbReference>
<keyword evidence="8" id="KW-1185">Reference proteome</keyword>
<comment type="subcellular location">
    <subcellularLocation>
        <location evidence="1">Nucleus</location>
    </subcellularLocation>
</comment>
<feature type="domain" description="Histone-binding protein RBBP4-like N-terminal" evidence="6">
    <location>
        <begin position="340"/>
        <end position="410"/>
    </location>
</feature>
<comment type="caution">
    <text evidence="7">The sequence shown here is derived from an EMBL/GenBank/DDBJ whole genome shotgun (WGS) entry which is preliminary data.</text>
</comment>
<evidence type="ECO:0000256" key="3">
    <source>
        <dbReference type="ARBA" id="ARBA00022737"/>
    </source>
</evidence>
<proteinExistence type="predicted"/>
<reference evidence="7 8" key="1">
    <citation type="submission" date="2021-06" db="EMBL/GenBank/DDBJ databases">
        <title>Genome sequence of Babesia caballi.</title>
        <authorList>
            <person name="Yamagishi J."/>
            <person name="Kidaka T."/>
            <person name="Ochi A."/>
        </authorList>
    </citation>
    <scope>NUCLEOTIDE SEQUENCE [LARGE SCALE GENOMIC DNA]</scope>
    <source>
        <strain evidence="7">USDA-D6B2</strain>
    </source>
</reference>
<evidence type="ECO:0000256" key="1">
    <source>
        <dbReference type="ARBA" id="ARBA00004123"/>
    </source>
</evidence>
<dbReference type="Gene3D" id="2.130.10.10">
    <property type="entry name" value="YVTN repeat-like/Quinoprotein amine dehydrogenase"/>
    <property type="match status" value="1"/>
</dbReference>
<dbReference type="PANTHER" id="PTHR45903:SF1">
    <property type="entry name" value="GLUTAMATE-RICH WD REPEAT-CONTAINING PROTEIN 1"/>
    <property type="match status" value="1"/>
</dbReference>
<evidence type="ECO:0000256" key="2">
    <source>
        <dbReference type="ARBA" id="ARBA00022574"/>
    </source>
</evidence>
<dbReference type="InterPro" id="IPR001680">
    <property type="entry name" value="WD40_rpt"/>
</dbReference>
<name>A0AAV4LZ83_BABCB</name>
<dbReference type="GeneID" id="94195305"/>
<dbReference type="PANTHER" id="PTHR45903">
    <property type="entry name" value="GLUTAMATE-RICH WD REPEAT-CONTAINING PROTEIN 1"/>
    <property type="match status" value="1"/>
</dbReference>